<dbReference type="Proteomes" id="UP000748756">
    <property type="component" value="Unassembled WGS sequence"/>
</dbReference>
<evidence type="ECO:0000313" key="3">
    <source>
        <dbReference type="Proteomes" id="UP000748756"/>
    </source>
</evidence>
<gene>
    <name evidence="2" type="ORF">BG015_005588</name>
</gene>
<evidence type="ECO:0000313" key="2">
    <source>
        <dbReference type="EMBL" id="KAF9122254.1"/>
    </source>
</evidence>
<protein>
    <submittedName>
        <fullName evidence="2">Uncharacterized protein</fullName>
    </submittedName>
</protein>
<keyword evidence="3" id="KW-1185">Reference proteome</keyword>
<evidence type="ECO:0000256" key="1">
    <source>
        <dbReference type="SAM" id="SignalP"/>
    </source>
</evidence>
<feature type="non-terminal residue" evidence="2">
    <location>
        <position position="66"/>
    </location>
</feature>
<feature type="chain" id="PRO_5040485939" evidence="1">
    <location>
        <begin position="25"/>
        <end position="66"/>
    </location>
</feature>
<keyword evidence="1" id="KW-0732">Signal</keyword>
<dbReference type="EMBL" id="JAAAUQ010002599">
    <property type="protein sequence ID" value="KAF9122254.1"/>
    <property type="molecule type" value="Genomic_DNA"/>
</dbReference>
<sequence>MLPSAAVCTLTLLSALALASTTSADVLSSDPTAVTRWKIGSAAKIRWRLSSPTPKDHLVTIYIVGG</sequence>
<feature type="signal peptide" evidence="1">
    <location>
        <begin position="1"/>
        <end position="24"/>
    </location>
</feature>
<proteinExistence type="predicted"/>
<organism evidence="2 3">
    <name type="scientific">Linnemannia schmuckeri</name>
    <dbReference type="NCBI Taxonomy" id="64567"/>
    <lineage>
        <taxon>Eukaryota</taxon>
        <taxon>Fungi</taxon>
        <taxon>Fungi incertae sedis</taxon>
        <taxon>Mucoromycota</taxon>
        <taxon>Mortierellomycotina</taxon>
        <taxon>Mortierellomycetes</taxon>
        <taxon>Mortierellales</taxon>
        <taxon>Mortierellaceae</taxon>
        <taxon>Linnemannia</taxon>
    </lineage>
</organism>
<dbReference type="AlphaFoldDB" id="A0A9P5UWJ8"/>
<name>A0A9P5UWJ8_9FUNG</name>
<reference evidence="2" key="1">
    <citation type="journal article" date="2020" name="Fungal Divers.">
        <title>Resolving the Mortierellaceae phylogeny through synthesis of multi-gene phylogenetics and phylogenomics.</title>
        <authorList>
            <person name="Vandepol N."/>
            <person name="Liber J."/>
            <person name="Desiro A."/>
            <person name="Na H."/>
            <person name="Kennedy M."/>
            <person name="Barry K."/>
            <person name="Grigoriev I.V."/>
            <person name="Miller A.N."/>
            <person name="O'Donnell K."/>
            <person name="Stajich J.E."/>
            <person name="Bonito G."/>
        </authorList>
    </citation>
    <scope>NUCLEOTIDE SEQUENCE</scope>
    <source>
        <strain evidence="2">NRRL 6426</strain>
    </source>
</reference>
<dbReference type="OrthoDB" id="2427234at2759"/>
<comment type="caution">
    <text evidence="2">The sequence shown here is derived from an EMBL/GenBank/DDBJ whole genome shotgun (WGS) entry which is preliminary data.</text>
</comment>
<accession>A0A9P5UWJ8</accession>